<evidence type="ECO:0000256" key="1">
    <source>
        <dbReference type="SAM" id="MobiDB-lite"/>
    </source>
</evidence>
<protein>
    <recommendedName>
        <fullName evidence="4">Phytanoyl-CoA dioxygenase</fullName>
    </recommendedName>
</protein>
<dbReference type="Pfam" id="PF05721">
    <property type="entry name" value="PhyH"/>
    <property type="match status" value="1"/>
</dbReference>
<evidence type="ECO:0008006" key="4">
    <source>
        <dbReference type="Google" id="ProtNLM"/>
    </source>
</evidence>
<proteinExistence type="predicted"/>
<dbReference type="PANTHER" id="PTHR31630">
    <property type="entry name" value="PHYTANOYL-COA DIOXYGENASE-RELATED-RELATED"/>
    <property type="match status" value="1"/>
</dbReference>
<keyword evidence="3" id="KW-1185">Reference proteome</keyword>
<feature type="region of interest" description="Disordered" evidence="1">
    <location>
        <begin position="330"/>
        <end position="353"/>
    </location>
</feature>
<sequence>MALSTLLPDETLTPVDTKKAKLVQTINPVEEIHAVQPELIKSSYPEVLSSESHSDFRDELARNGFAVVKGAIPPERAAHYREKAKDWLLSFGGKLDFENRETWTDENLPSQNVIRTFASYCVAHEKFMWDARQETGVLDAFSRLWGTDKLLVSFDSLNVTFPNRLDVPRRQPWEHIDQSPLKRGVHCVQGIINLSPSGPEDGGLVVYPRSHRYNDELFDSMSVEDKQSWLPLKDIYFFKKEQLDWFHERGVKAHKVCAEPGDLILWDSRTIHYGSDPMDSSSQIRTAIYAAYTPASMASPDQLALKKQVFEKYGGTTHWPHDHIVVRNSHVMLPDGSRDPRDRDEPLEMPEKSDQLLRLAGVKAYD</sequence>
<comment type="caution">
    <text evidence="2">The sequence shown here is derived from an EMBL/GenBank/DDBJ whole genome shotgun (WGS) entry which is preliminary data.</text>
</comment>
<organism evidence="2 3">
    <name type="scientific">Bionectria ochroleuca</name>
    <name type="common">Gliocladium roseum</name>
    <dbReference type="NCBI Taxonomy" id="29856"/>
    <lineage>
        <taxon>Eukaryota</taxon>
        <taxon>Fungi</taxon>
        <taxon>Dikarya</taxon>
        <taxon>Ascomycota</taxon>
        <taxon>Pezizomycotina</taxon>
        <taxon>Sordariomycetes</taxon>
        <taxon>Hypocreomycetidae</taxon>
        <taxon>Hypocreales</taxon>
        <taxon>Bionectriaceae</taxon>
        <taxon>Clonostachys</taxon>
    </lineage>
</organism>
<accession>A0ABY6TQL1</accession>
<gene>
    <name evidence="2" type="ORF">CLO192961_LOCUS32152</name>
</gene>
<dbReference type="Proteomes" id="UP000766486">
    <property type="component" value="Unassembled WGS sequence"/>
</dbReference>
<name>A0ABY6TQL1_BIOOC</name>
<evidence type="ECO:0000313" key="3">
    <source>
        <dbReference type="Proteomes" id="UP000766486"/>
    </source>
</evidence>
<dbReference type="SUPFAM" id="SSF51197">
    <property type="entry name" value="Clavaminate synthase-like"/>
    <property type="match status" value="1"/>
</dbReference>
<evidence type="ECO:0000313" key="2">
    <source>
        <dbReference type="EMBL" id="VUC20756.1"/>
    </source>
</evidence>
<reference evidence="2 3" key="1">
    <citation type="submission" date="2019-06" db="EMBL/GenBank/DDBJ databases">
        <authorList>
            <person name="Broberg M."/>
        </authorList>
    </citation>
    <scope>NUCLEOTIDE SEQUENCE [LARGE SCALE GENOMIC DNA]</scope>
</reference>
<dbReference type="EMBL" id="CABFNS010000240">
    <property type="protein sequence ID" value="VUC20756.1"/>
    <property type="molecule type" value="Genomic_DNA"/>
</dbReference>
<dbReference type="PANTHER" id="PTHR31630:SF6">
    <property type="entry name" value="PHYTANOYL-COA DIOXYGENASE-RELATED"/>
    <property type="match status" value="1"/>
</dbReference>
<dbReference type="Gene3D" id="2.60.120.620">
    <property type="entry name" value="q2cbj1_9rhob like domain"/>
    <property type="match status" value="1"/>
</dbReference>
<feature type="compositionally biased region" description="Basic and acidic residues" evidence="1">
    <location>
        <begin position="336"/>
        <end position="353"/>
    </location>
</feature>
<dbReference type="InterPro" id="IPR008775">
    <property type="entry name" value="Phytyl_CoA_dOase-like"/>
</dbReference>